<dbReference type="SUPFAM" id="SSF53098">
    <property type="entry name" value="Ribonuclease H-like"/>
    <property type="match status" value="1"/>
</dbReference>
<accession>A0A6G0VS27</accession>
<dbReference type="PANTHER" id="PTHR47501:SF5">
    <property type="entry name" value="HAT C-TERMINAL DIMERISATION DOMAIN-CONTAINING PROTEIN"/>
    <property type="match status" value="1"/>
</dbReference>
<dbReference type="InterPro" id="IPR012337">
    <property type="entry name" value="RNaseH-like_sf"/>
</dbReference>
<feature type="non-terminal residue" evidence="1">
    <location>
        <position position="1"/>
    </location>
</feature>
<comment type="caution">
    <text evidence="1">The sequence shown here is derived from an EMBL/GenBank/DDBJ whole genome shotgun (WGS) entry which is preliminary data.</text>
</comment>
<dbReference type="EMBL" id="VUJU01013660">
    <property type="protein sequence ID" value="KAF0704082.1"/>
    <property type="molecule type" value="Genomic_DNA"/>
</dbReference>
<protein>
    <recommendedName>
        <fullName evidence="3">Dimer Tnp hAT domain-containing protein</fullName>
    </recommendedName>
</protein>
<dbReference type="Proteomes" id="UP000478052">
    <property type="component" value="Unassembled WGS sequence"/>
</dbReference>
<keyword evidence="2" id="KW-1185">Reference proteome</keyword>
<evidence type="ECO:0000313" key="2">
    <source>
        <dbReference type="Proteomes" id="UP000478052"/>
    </source>
</evidence>
<reference evidence="1 2" key="1">
    <citation type="submission" date="2019-08" db="EMBL/GenBank/DDBJ databases">
        <title>Whole genome of Aphis craccivora.</title>
        <authorList>
            <person name="Voronova N.V."/>
            <person name="Shulinski R.S."/>
            <person name="Bandarenka Y.V."/>
            <person name="Zhorov D.G."/>
            <person name="Warner D."/>
        </authorList>
    </citation>
    <scope>NUCLEOTIDE SEQUENCE [LARGE SCALE GENOMIC DNA]</scope>
    <source>
        <strain evidence="1">180601</strain>
        <tissue evidence="1">Whole Body</tissue>
    </source>
</reference>
<proteinExistence type="predicted"/>
<dbReference type="OrthoDB" id="10057873at2759"/>
<evidence type="ECO:0000313" key="1">
    <source>
        <dbReference type="EMBL" id="KAF0704082.1"/>
    </source>
</evidence>
<organism evidence="1 2">
    <name type="scientific">Aphis craccivora</name>
    <name type="common">Cowpea aphid</name>
    <dbReference type="NCBI Taxonomy" id="307492"/>
    <lineage>
        <taxon>Eukaryota</taxon>
        <taxon>Metazoa</taxon>
        <taxon>Ecdysozoa</taxon>
        <taxon>Arthropoda</taxon>
        <taxon>Hexapoda</taxon>
        <taxon>Insecta</taxon>
        <taxon>Pterygota</taxon>
        <taxon>Neoptera</taxon>
        <taxon>Paraneoptera</taxon>
        <taxon>Hemiptera</taxon>
        <taxon>Sternorrhyncha</taxon>
        <taxon>Aphidomorpha</taxon>
        <taxon>Aphidoidea</taxon>
        <taxon>Aphididae</taxon>
        <taxon>Aphidini</taxon>
        <taxon>Aphis</taxon>
        <taxon>Aphis</taxon>
    </lineage>
</organism>
<dbReference type="PANTHER" id="PTHR47501">
    <property type="entry name" value="TRANSPOSASE-RELATED"/>
    <property type="match status" value="1"/>
</dbReference>
<evidence type="ECO:0008006" key="3">
    <source>
        <dbReference type="Google" id="ProtNLM"/>
    </source>
</evidence>
<gene>
    <name evidence="1" type="ORF">FWK35_00034715</name>
</gene>
<sequence>AVNDIREAEKDVAYKLMSRRVFEKCQKLFNKQNQSTLCADQIKKYLGRYLITPNATRFTNNNCENCHIILYECSGEILTMMPLHLQLPIISKPREVAFLNEYCKVMKPIAQALDILQGDKHVSLGFLLPAISLINFYRFQRYTESQTCKLAACLIPKFKLNWVDPDKRNEIKEALYTYVSEQLVEKTQDSSITLESTSSSTLQNVDTFSDNNVEDDFFIFNNTPISNDDNDIKTIINDYFTNNNIKNVNDLPQILKKPYLELNTAVPSSAHVERLFSAGGQLFEKRRSSIADKNFEMTLLLKFNELK</sequence>
<dbReference type="AlphaFoldDB" id="A0A6G0VS27"/>
<name>A0A6G0VS27_APHCR</name>